<dbReference type="SUPFAM" id="SSF46894">
    <property type="entry name" value="C-terminal effector domain of the bipartite response regulators"/>
    <property type="match status" value="1"/>
</dbReference>
<dbReference type="EMBL" id="VSSQ01038960">
    <property type="protein sequence ID" value="MPM91970.1"/>
    <property type="molecule type" value="Genomic_DNA"/>
</dbReference>
<dbReference type="GO" id="GO:0003700">
    <property type="term" value="F:DNA-binding transcription factor activity"/>
    <property type="evidence" value="ECO:0007669"/>
    <property type="project" value="InterPro"/>
</dbReference>
<dbReference type="InterPro" id="IPR014879">
    <property type="entry name" value="Spo0A_C"/>
</dbReference>
<dbReference type="Gene3D" id="1.10.10.10">
    <property type="entry name" value="Winged helix-like DNA-binding domain superfamily/Winged helix DNA-binding domain"/>
    <property type="match status" value="1"/>
</dbReference>
<dbReference type="AlphaFoldDB" id="A0A645DR58"/>
<dbReference type="Pfam" id="PF08769">
    <property type="entry name" value="Spo0A_C"/>
    <property type="match status" value="1"/>
</dbReference>
<feature type="domain" description="Sporulation initiation factor Spo0A C-terminal" evidence="1">
    <location>
        <begin position="3"/>
        <end position="95"/>
    </location>
</feature>
<accession>A0A645DR58</accession>
<gene>
    <name evidence="2" type="primary">spo0A_23</name>
    <name evidence="2" type="ORF">SDC9_139104</name>
</gene>
<evidence type="ECO:0000313" key="2">
    <source>
        <dbReference type="EMBL" id="MPM91970.1"/>
    </source>
</evidence>
<organism evidence="2">
    <name type="scientific">bioreactor metagenome</name>
    <dbReference type="NCBI Taxonomy" id="1076179"/>
    <lineage>
        <taxon>unclassified sequences</taxon>
        <taxon>metagenomes</taxon>
        <taxon>ecological metagenomes</taxon>
    </lineage>
</organism>
<comment type="caution">
    <text evidence="2">The sequence shown here is derived from an EMBL/GenBank/DDBJ whole genome shotgun (WGS) entry which is preliminary data.</text>
</comment>
<name>A0A645DR58_9ZZZZ</name>
<dbReference type="GO" id="GO:0003677">
    <property type="term" value="F:DNA binding"/>
    <property type="evidence" value="ECO:0007669"/>
    <property type="project" value="InterPro"/>
</dbReference>
<evidence type="ECO:0000259" key="1">
    <source>
        <dbReference type="Pfam" id="PF08769"/>
    </source>
</evidence>
<sequence length="100" mass="11598">MQKDLKGYNFTKEAILMLLGDMHLRNEITKGVYPAIAQKFDTTPQRVASAIRKVIGNSWNIKRDNFVHTIYGKKASHRIERPTNLEFITTIAERLHLNME</sequence>
<reference evidence="2" key="1">
    <citation type="submission" date="2019-08" db="EMBL/GenBank/DDBJ databases">
        <authorList>
            <person name="Kucharzyk K."/>
            <person name="Murdoch R.W."/>
            <person name="Higgins S."/>
            <person name="Loffler F."/>
        </authorList>
    </citation>
    <scope>NUCLEOTIDE SEQUENCE</scope>
</reference>
<proteinExistence type="predicted"/>
<dbReference type="GO" id="GO:0005509">
    <property type="term" value="F:calcium ion binding"/>
    <property type="evidence" value="ECO:0007669"/>
    <property type="project" value="InterPro"/>
</dbReference>
<dbReference type="GO" id="GO:0042173">
    <property type="term" value="P:regulation of sporulation resulting in formation of a cellular spore"/>
    <property type="evidence" value="ECO:0007669"/>
    <property type="project" value="InterPro"/>
</dbReference>
<dbReference type="InterPro" id="IPR016032">
    <property type="entry name" value="Sig_transdc_resp-reg_C-effctor"/>
</dbReference>
<dbReference type="GO" id="GO:0005737">
    <property type="term" value="C:cytoplasm"/>
    <property type="evidence" value="ECO:0007669"/>
    <property type="project" value="InterPro"/>
</dbReference>
<dbReference type="InterPro" id="IPR036388">
    <property type="entry name" value="WH-like_DNA-bd_sf"/>
</dbReference>
<protein>
    <submittedName>
        <fullName evidence="2">Stage 0 sporulation protein A</fullName>
    </submittedName>
</protein>